<comment type="caution">
    <text evidence="2">The sequence shown here is derived from an EMBL/GenBank/DDBJ whole genome shotgun (WGS) entry which is preliminary data.</text>
</comment>
<dbReference type="OrthoDB" id="10327567at2759"/>
<accession>A0A9P4PU88</accession>
<dbReference type="GO" id="GO:0008270">
    <property type="term" value="F:zinc ion binding"/>
    <property type="evidence" value="ECO:0007669"/>
    <property type="project" value="InterPro"/>
</dbReference>
<gene>
    <name evidence="2" type="ORF">P171DRAFT_502867</name>
</gene>
<dbReference type="InterPro" id="IPR001878">
    <property type="entry name" value="Znf_CCHC"/>
</dbReference>
<dbReference type="EMBL" id="MU001493">
    <property type="protein sequence ID" value="KAF2450375.1"/>
    <property type="molecule type" value="Genomic_DNA"/>
</dbReference>
<dbReference type="GO" id="GO:0003676">
    <property type="term" value="F:nucleic acid binding"/>
    <property type="evidence" value="ECO:0007669"/>
    <property type="project" value="InterPro"/>
</dbReference>
<dbReference type="Proteomes" id="UP000799764">
    <property type="component" value="Unassembled WGS sequence"/>
</dbReference>
<protein>
    <recommendedName>
        <fullName evidence="1">CCHC-type domain-containing protein</fullName>
    </recommendedName>
</protein>
<proteinExistence type="predicted"/>
<evidence type="ECO:0000313" key="2">
    <source>
        <dbReference type="EMBL" id="KAF2450375.1"/>
    </source>
</evidence>
<name>A0A9P4PU88_9PLEO</name>
<feature type="non-terminal residue" evidence="2">
    <location>
        <position position="1"/>
    </location>
</feature>
<feature type="domain" description="CCHC-type" evidence="1">
    <location>
        <begin position="169"/>
        <end position="185"/>
    </location>
</feature>
<feature type="domain" description="CCHC-type" evidence="1">
    <location>
        <begin position="72"/>
        <end position="88"/>
    </location>
</feature>
<reference evidence="2" key="1">
    <citation type="journal article" date="2020" name="Stud. Mycol.">
        <title>101 Dothideomycetes genomes: a test case for predicting lifestyles and emergence of pathogens.</title>
        <authorList>
            <person name="Haridas S."/>
            <person name="Albert R."/>
            <person name="Binder M."/>
            <person name="Bloem J."/>
            <person name="Labutti K."/>
            <person name="Salamov A."/>
            <person name="Andreopoulos B."/>
            <person name="Baker S."/>
            <person name="Barry K."/>
            <person name="Bills G."/>
            <person name="Bluhm B."/>
            <person name="Cannon C."/>
            <person name="Castanera R."/>
            <person name="Culley D."/>
            <person name="Daum C."/>
            <person name="Ezra D."/>
            <person name="Gonzalez J."/>
            <person name="Henrissat B."/>
            <person name="Kuo A."/>
            <person name="Liang C."/>
            <person name="Lipzen A."/>
            <person name="Lutzoni F."/>
            <person name="Magnuson J."/>
            <person name="Mondo S."/>
            <person name="Nolan M."/>
            <person name="Ohm R."/>
            <person name="Pangilinan J."/>
            <person name="Park H.-J."/>
            <person name="Ramirez L."/>
            <person name="Alfaro M."/>
            <person name="Sun H."/>
            <person name="Tritt A."/>
            <person name="Yoshinaga Y."/>
            <person name="Zwiers L.-H."/>
            <person name="Turgeon B."/>
            <person name="Goodwin S."/>
            <person name="Spatafora J."/>
            <person name="Crous P."/>
            <person name="Grigoriev I."/>
        </authorList>
    </citation>
    <scope>NUCLEOTIDE SEQUENCE</scope>
    <source>
        <strain evidence="2">CBS 690.94</strain>
    </source>
</reference>
<dbReference type="SMART" id="SM00343">
    <property type="entry name" value="ZnF_C2HC"/>
    <property type="match status" value="3"/>
</dbReference>
<dbReference type="AlphaFoldDB" id="A0A9P4PU88"/>
<organism evidence="2 3">
    <name type="scientific">Karstenula rhodostoma CBS 690.94</name>
    <dbReference type="NCBI Taxonomy" id="1392251"/>
    <lineage>
        <taxon>Eukaryota</taxon>
        <taxon>Fungi</taxon>
        <taxon>Dikarya</taxon>
        <taxon>Ascomycota</taxon>
        <taxon>Pezizomycotina</taxon>
        <taxon>Dothideomycetes</taxon>
        <taxon>Pleosporomycetidae</taxon>
        <taxon>Pleosporales</taxon>
        <taxon>Massarineae</taxon>
        <taxon>Didymosphaeriaceae</taxon>
        <taxon>Karstenula</taxon>
    </lineage>
</organism>
<evidence type="ECO:0000259" key="1">
    <source>
        <dbReference type="SMART" id="SM00343"/>
    </source>
</evidence>
<feature type="domain" description="CCHC-type" evidence="1">
    <location>
        <begin position="210"/>
        <end position="226"/>
    </location>
</feature>
<sequence length="248" mass="27624">GAHVSPDAPPHQRNPVSRLRLYRLHHEPALARRHFSRAAAAAARELSHRVNGFQLSFPRWRSRSRQSGRKHICSSCHSTSHGAHECTNIPGIINTIIEDIPRPSASSLSTTNPQSLTTAHPAIYPSISPNYLYPPPAWTDTNTNNPTHICENHNLPTTCTGPACHRRHVCSNCHSPYHTLPACTNYPAYICDKFNAESGCLFAHCQRRHVCSNCHSSAHSVMLCSNYPEYVCERFNGVAGCLWKGCMR</sequence>
<keyword evidence="3" id="KW-1185">Reference proteome</keyword>
<feature type="non-terminal residue" evidence="2">
    <location>
        <position position="248"/>
    </location>
</feature>
<evidence type="ECO:0000313" key="3">
    <source>
        <dbReference type="Proteomes" id="UP000799764"/>
    </source>
</evidence>